<evidence type="ECO:0000313" key="14">
    <source>
        <dbReference type="Proteomes" id="UP000326458"/>
    </source>
</evidence>
<keyword evidence="5" id="KW-0508">mRNA splicing</keyword>
<dbReference type="PROSITE" id="PS50102">
    <property type="entry name" value="RRM"/>
    <property type="match status" value="1"/>
</dbReference>
<evidence type="ECO:0000259" key="12">
    <source>
        <dbReference type="PROSITE" id="PS50102"/>
    </source>
</evidence>
<evidence type="ECO:0000256" key="10">
    <source>
        <dbReference type="PROSITE-ProRule" id="PRU00176"/>
    </source>
</evidence>
<dbReference type="AlphaFoldDB" id="A0A5N3UYR3"/>
<dbReference type="Proteomes" id="UP000326458">
    <property type="component" value="Unassembled WGS sequence"/>
</dbReference>
<feature type="domain" description="RRM" evidence="12">
    <location>
        <begin position="14"/>
        <end position="92"/>
    </location>
</feature>
<evidence type="ECO:0000256" key="7">
    <source>
        <dbReference type="ARBA" id="ARBA00029589"/>
    </source>
</evidence>
<name>A0A5N3UYR3_MUNMU</name>
<dbReference type="GO" id="GO:0008380">
    <property type="term" value="P:RNA splicing"/>
    <property type="evidence" value="ECO:0007669"/>
    <property type="project" value="UniProtKB-KW"/>
</dbReference>
<evidence type="ECO:0000256" key="8">
    <source>
        <dbReference type="ARBA" id="ARBA00029667"/>
    </source>
</evidence>
<dbReference type="GO" id="GO:0005634">
    <property type="term" value="C:nucleus"/>
    <property type="evidence" value="ECO:0007669"/>
    <property type="project" value="UniProtKB-SubCell"/>
</dbReference>
<dbReference type="Pfam" id="PF00076">
    <property type="entry name" value="RRM_1"/>
    <property type="match status" value="1"/>
</dbReference>
<proteinExistence type="predicted"/>
<keyword evidence="14" id="KW-1185">Reference proteome</keyword>
<evidence type="ECO:0000256" key="3">
    <source>
        <dbReference type="ARBA" id="ARBA00022664"/>
    </source>
</evidence>
<dbReference type="SUPFAM" id="SSF54928">
    <property type="entry name" value="RNA-binding domain, RBD"/>
    <property type="match status" value="1"/>
</dbReference>
<gene>
    <name evidence="13" type="ORF">FD754_018447</name>
</gene>
<evidence type="ECO:0000256" key="11">
    <source>
        <dbReference type="SAM" id="MobiDB-lite"/>
    </source>
</evidence>
<reference evidence="13 14" key="1">
    <citation type="submission" date="2019-06" db="EMBL/GenBank/DDBJ databases">
        <title>Discovery of a novel chromosome fission-fusion reversal in muntjac.</title>
        <authorList>
            <person name="Mudd A.B."/>
            <person name="Bredeson J.V."/>
            <person name="Baum R."/>
            <person name="Hockemeyer D."/>
            <person name="Rokhsar D.S."/>
        </authorList>
    </citation>
    <scope>NUCLEOTIDE SEQUENCE [LARGE SCALE GENOMIC DNA]</scope>
    <source>
        <strain evidence="13">UTSW_UCB_Mm</strain>
        <tissue evidence="13">Fibroblast cell line</tissue>
    </source>
</reference>
<keyword evidence="4 10" id="KW-0694">RNA-binding</keyword>
<dbReference type="Gene3D" id="3.30.70.330">
    <property type="match status" value="1"/>
</dbReference>
<keyword evidence="6" id="KW-0539">Nucleus</keyword>
<evidence type="ECO:0000313" key="13">
    <source>
        <dbReference type="EMBL" id="KAB0341521.1"/>
    </source>
</evidence>
<organism evidence="13 14">
    <name type="scientific">Muntiacus muntjak</name>
    <name type="common">Barking deer</name>
    <name type="synonym">Indian muntjac</name>
    <dbReference type="NCBI Taxonomy" id="9888"/>
    <lineage>
        <taxon>Eukaryota</taxon>
        <taxon>Metazoa</taxon>
        <taxon>Chordata</taxon>
        <taxon>Craniata</taxon>
        <taxon>Vertebrata</taxon>
        <taxon>Euteleostomi</taxon>
        <taxon>Mammalia</taxon>
        <taxon>Eutheria</taxon>
        <taxon>Laurasiatheria</taxon>
        <taxon>Artiodactyla</taxon>
        <taxon>Ruminantia</taxon>
        <taxon>Pecora</taxon>
        <taxon>Cervidae</taxon>
        <taxon>Muntiacinae</taxon>
        <taxon>Muntiacus</taxon>
    </lineage>
</organism>
<dbReference type="PANTHER" id="PTHR48028:SF4">
    <property type="entry name" value="SC35-LIKE SPLICING FACTOR"/>
    <property type="match status" value="1"/>
</dbReference>
<sequence length="166" mass="19019">MSYSRPPPNMGDLISLKVDNLTDRISRRTLRRIFERYRPVGDVYIPRDRLTLESRGFAFVRFYDKHHAEEAMDALDGVMLDGRELWVQMARHGRLLDFHQGRRQETPPQGQARSRFSRSKSPSRSCDSSPSSPESRSFSATTSSTGPEDNQKNPSRFPEEEGAVSE</sequence>
<dbReference type="CDD" id="cd12311">
    <property type="entry name" value="RRM_SRSF2_SRSF8"/>
    <property type="match status" value="1"/>
</dbReference>
<dbReference type="PANTHER" id="PTHR48028">
    <property type="entry name" value="GLYCINE-RICH RNA-BINDING PROTEIN RZ1A"/>
    <property type="match status" value="1"/>
</dbReference>
<keyword evidence="3" id="KW-0507">mRNA processing</keyword>
<feature type="compositionally biased region" description="Low complexity" evidence="11">
    <location>
        <begin position="119"/>
        <end position="145"/>
    </location>
</feature>
<dbReference type="InterPro" id="IPR012677">
    <property type="entry name" value="Nucleotide-bd_a/b_plait_sf"/>
</dbReference>
<dbReference type="SMART" id="SM00360">
    <property type="entry name" value="RRM"/>
    <property type="match status" value="1"/>
</dbReference>
<comment type="caution">
    <text evidence="13">The sequence shown here is derived from an EMBL/GenBank/DDBJ whole genome shotgun (WGS) entry which is preliminary data.</text>
</comment>
<evidence type="ECO:0000256" key="4">
    <source>
        <dbReference type="ARBA" id="ARBA00022884"/>
    </source>
</evidence>
<evidence type="ECO:0000256" key="1">
    <source>
        <dbReference type="ARBA" id="ARBA00004123"/>
    </source>
</evidence>
<dbReference type="GO" id="GO:0003723">
    <property type="term" value="F:RNA binding"/>
    <property type="evidence" value="ECO:0007669"/>
    <property type="project" value="UniProtKB-UniRule"/>
</dbReference>
<evidence type="ECO:0000256" key="5">
    <source>
        <dbReference type="ARBA" id="ARBA00023187"/>
    </source>
</evidence>
<dbReference type="InterPro" id="IPR035979">
    <property type="entry name" value="RBD_domain_sf"/>
</dbReference>
<feature type="region of interest" description="Disordered" evidence="11">
    <location>
        <begin position="98"/>
        <end position="166"/>
    </location>
</feature>
<protein>
    <recommendedName>
        <fullName evidence="2">Serine/arginine-rich splicing factor 2</fullName>
    </recommendedName>
    <alternativeName>
        <fullName evidence="9">Splicing component, 35 kDa</fullName>
    </alternativeName>
    <alternativeName>
        <fullName evidence="8">Splicing factor SC35</fullName>
    </alternativeName>
    <alternativeName>
        <fullName evidence="7">Splicing factor, arginine/serine-rich 2</fullName>
    </alternativeName>
</protein>
<dbReference type="EMBL" id="VCEA01000003">
    <property type="protein sequence ID" value="KAB0341521.1"/>
    <property type="molecule type" value="Genomic_DNA"/>
</dbReference>
<comment type="subcellular location">
    <subcellularLocation>
        <location evidence="1">Nucleus</location>
    </subcellularLocation>
</comment>
<accession>A0A5N3UYR3</accession>
<dbReference type="InterPro" id="IPR000504">
    <property type="entry name" value="RRM_dom"/>
</dbReference>
<evidence type="ECO:0000256" key="6">
    <source>
        <dbReference type="ARBA" id="ARBA00023242"/>
    </source>
</evidence>
<evidence type="ECO:0000256" key="2">
    <source>
        <dbReference type="ARBA" id="ARBA00015058"/>
    </source>
</evidence>
<dbReference type="InterPro" id="IPR051106">
    <property type="entry name" value="RNA-bind/splicing_reg"/>
</dbReference>
<evidence type="ECO:0000256" key="9">
    <source>
        <dbReference type="ARBA" id="ARBA00032663"/>
    </source>
</evidence>
<dbReference type="GO" id="GO:0006397">
    <property type="term" value="P:mRNA processing"/>
    <property type="evidence" value="ECO:0007669"/>
    <property type="project" value="UniProtKB-KW"/>
</dbReference>